<proteinExistence type="predicted"/>
<dbReference type="STRING" id="1000565.METUNv1_00667"/>
<dbReference type="eggNOG" id="COG1562">
    <property type="taxonomic scope" value="Bacteria"/>
</dbReference>
<dbReference type="Pfam" id="PF00494">
    <property type="entry name" value="SQS_PSY"/>
    <property type="match status" value="1"/>
</dbReference>
<gene>
    <name evidence="1" type="ORF">METUNv1_00667</name>
</gene>
<dbReference type="RefSeq" id="WP_008058810.1">
    <property type="nucleotide sequence ID" value="NZ_AFHG01000030.1"/>
</dbReference>
<dbReference type="Gene3D" id="1.10.600.10">
    <property type="entry name" value="Farnesyl Diphosphate Synthase"/>
    <property type="match status" value="1"/>
</dbReference>
<dbReference type="SFLD" id="SFLDS00005">
    <property type="entry name" value="Isoprenoid_Synthase_Type_I"/>
    <property type="match status" value="1"/>
</dbReference>
<name>F5R8U9_METUF</name>
<dbReference type="EMBL" id="AFHG01000030">
    <property type="protein sequence ID" value="EGK72839.1"/>
    <property type="molecule type" value="Genomic_DNA"/>
</dbReference>
<dbReference type="InterPro" id="IPR044843">
    <property type="entry name" value="Trans_IPPS_bact-type"/>
</dbReference>
<dbReference type="InterPro" id="IPR017827">
    <property type="entry name" value="HSQ_synthase_HpnC"/>
</dbReference>
<dbReference type="SUPFAM" id="SSF48576">
    <property type="entry name" value="Terpenoid synthases"/>
    <property type="match status" value="1"/>
</dbReference>
<evidence type="ECO:0000313" key="2">
    <source>
        <dbReference type="Proteomes" id="UP000005019"/>
    </source>
</evidence>
<accession>F5R8U9</accession>
<dbReference type="InterPro" id="IPR002060">
    <property type="entry name" value="Squ/phyt_synthse"/>
</dbReference>
<dbReference type="PANTHER" id="PTHR31480">
    <property type="entry name" value="BIFUNCTIONAL LYCOPENE CYCLASE/PHYTOENE SYNTHASE"/>
    <property type="match status" value="1"/>
</dbReference>
<protein>
    <submittedName>
        <fullName evidence="1">Phytoene synthase CrtB-like protein</fullName>
    </submittedName>
</protein>
<comment type="caution">
    <text evidence="1">The sequence shown here is derived from an EMBL/GenBank/DDBJ whole genome shotgun (WGS) entry which is preliminary data.</text>
</comment>
<keyword evidence="2" id="KW-1185">Reference proteome</keyword>
<sequence length="277" mass="31431">MSVDHYENFPVASVLMPPALREPVSALYWFARHADDIADEGDAAPEARLAALENCRAQLRIIEQGGMPDDPIHARLARAVRAWSLPLPLLHDLLDAFAQDVVKTRYADDAELRDYCRRSADPIGRLLLCLYRVDDATSLAQSDAICSALQVINHWQDVAIDLKKNPDGIPPGRIYIPLDTLARFGVTESQLREARCDDAFRAMMKHLVDEARALMRSGLPLTRRLPGRLGWELRLIVQGGLRILQRIEQVDYDVFRHRPKLGRTDWPLILFRALTDR</sequence>
<dbReference type="GO" id="GO:0051996">
    <property type="term" value="F:squalene synthase [NAD(P)H] activity"/>
    <property type="evidence" value="ECO:0007669"/>
    <property type="project" value="InterPro"/>
</dbReference>
<dbReference type="Proteomes" id="UP000005019">
    <property type="component" value="Unassembled WGS sequence"/>
</dbReference>
<dbReference type="OrthoDB" id="9807580at2"/>
<reference evidence="1 2" key="1">
    <citation type="journal article" date="2011" name="J. Bacteriol.">
        <title>Genome sequence of Methyloversatilis universalis FAM5T, a methylotrophic representative of the order Rhodocyclales.</title>
        <authorList>
            <person name="Kittichotirat W."/>
            <person name="Good N.M."/>
            <person name="Hall R."/>
            <person name="Bringel F."/>
            <person name="Lajus A."/>
            <person name="Medigue C."/>
            <person name="Smalley N.E."/>
            <person name="Beck D."/>
            <person name="Bumgarner R."/>
            <person name="Vuilleumier S."/>
            <person name="Kalyuzhnaya M.G."/>
        </authorList>
    </citation>
    <scope>NUCLEOTIDE SEQUENCE [LARGE SCALE GENOMIC DNA]</scope>
    <source>
        <strain evidence="2">ATCC BAA-1314 / JCM 13912 / FAM5</strain>
    </source>
</reference>
<dbReference type="InterPro" id="IPR033904">
    <property type="entry name" value="Trans_IPPS_HH"/>
</dbReference>
<evidence type="ECO:0000313" key="1">
    <source>
        <dbReference type="EMBL" id="EGK72839.1"/>
    </source>
</evidence>
<dbReference type="GO" id="GO:0004311">
    <property type="term" value="F:geranylgeranyl diphosphate synthase activity"/>
    <property type="evidence" value="ECO:0007669"/>
    <property type="project" value="InterPro"/>
</dbReference>
<organism evidence="1 2">
    <name type="scientific">Methyloversatilis universalis (strain ATCC BAA-1314 / DSM 25237 / JCM 13912 / CCUG 52030 / FAM5)</name>
    <dbReference type="NCBI Taxonomy" id="1000565"/>
    <lineage>
        <taxon>Bacteria</taxon>
        <taxon>Pseudomonadati</taxon>
        <taxon>Pseudomonadota</taxon>
        <taxon>Betaproteobacteria</taxon>
        <taxon>Nitrosomonadales</taxon>
        <taxon>Sterolibacteriaceae</taxon>
        <taxon>Methyloversatilis</taxon>
    </lineage>
</organism>
<dbReference type="CDD" id="cd00683">
    <property type="entry name" value="Trans_IPPS_HH"/>
    <property type="match status" value="1"/>
</dbReference>
<dbReference type="InterPro" id="IPR008949">
    <property type="entry name" value="Isoprenoid_synthase_dom_sf"/>
</dbReference>
<dbReference type="GO" id="GO:0016114">
    <property type="term" value="P:terpenoid biosynthetic process"/>
    <property type="evidence" value="ECO:0007669"/>
    <property type="project" value="UniProtKB-ARBA"/>
</dbReference>
<dbReference type="SFLD" id="SFLDG01212">
    <property type="entry name" value="Phytoene_synthase_like"/>
    <property type="match status" value="1"/>
</dbReference>
<dbReference type="SFLD" id="SFLDG01018">
    <property type="entry name" value="Squalene/Phytoene_Synthase_Lik"/>
    <property type="match status" value="1"/>
</dbReference>
<dbReference type="NCBIfam" id="TIGR03464">
    <property type="entry name" value="HpnC"/>
    <property type="match status" value="1"/>
</dbReference>
<dbReference type="AlphaFoldDB" id="F5R8U9"/>